<sequence>MRKPIARLLAGAAAGVALTCLSGGVAHAETTPVWLLPGVDAGAVLGPTAELPAQALRPVFDAIPAGAVPGGVVPGGVSAPAQGQAQAAAPADGPAIVDEPDTSGLHNKWTFAPAGVPVLGVIDSVQGVPGRLF</sequence>
<evidence type="ECO:0000313" key="2">
    <source>
        <dbReference type="EMBL" id="GAA0513286.1"/>
    </source>
</evidence>
<evidence type="ECO:0000256" key="1">
    <source>
        <dbReference type="SAM" id="SignalP"/>
    </source>
</evidence>
<evidence type="ECO:0000313" key="3">
    <source>
        <dbReference type="Proteomes" id="UP001500729"/>
    </source>
</evidence>
<dbReference type="EMBL" id="BAAAGS010000004">
    <property type="protein sequence ID" value="GAA0513286.1"/>
    <property type="molecule type" value="Genomic_DNA"/>
</dbReference>
<protein>
    <recommendedName>
        <fullName evidence="4">Secreted protein</fullName>
    </recommendedName>
</protein>
<feature type="signal peptide" evidence="1">
    <location>
        <begin position="1"/>
        <end position="28"/>
    </location>
</feature>
<evidence type="ECO:0008006" key="4">
    <source>
        <dbReference type="Google" id="ProtNLM"/>
    </source>
</evidence>
<reference evidence="2 3" key="1">
    <citation type="journal article" date="2019" name="Int. J. Syst. Evol. Microbiol.">
        <title>The Global Catalogue of Microorganisms (GCM) 10K type strain sequencing project: providing services to taxonomists for standard genome sequencing and annotation.</title>
        <authorList>
            <consortium name="The Broad Institute Genomics Platform"/>
            <consortium name="The Broad Institute Genome Sequencing Center for Infectious Disease"/>
            <person name="Wu L."/>
            <person name="Ma J."/>
        </authorList>
    </citation>
    <scope>NUCLEOTIDE SEQUENCE [LARGE SCALE GENOMIC DNA]</scope>
    <source>
        <strain evidence="2 3">JCM 10303</strain>
    </source>
</reference>
<feature type="chain" id="PRO_5045824884" description="Secreted protein" evidence="1">
    <location>
        <begin position="29"/>
        <end position="133"/>
    </location>
</feature>
<keyword evidence="3" id="KW-1185">Reference proteome</keyword>
<keyword evidence="1" id="KW-0732">Signal</keyword>
<dbReference type="Proteomes" id="UP001500729">
    <property type="component" value="Unassembled WGS sequence"/>
</dbReference>
<dbReference type="RefSeq" id="WP_009950461.1">
    <property type="nucleotide sequence ID" value="NZ_BAAAGS010000004.1"/>
</dbReference>
<accession>A0ABN1C7B4</accession>
<comment type="caution">
    <text evidence="2">The sequence shown here is derived from an EMBL/GenBank/DDBJ whole genome shotgun (WGS) entry which is preliminary data.</text>
</comment>
<name>A0ABN1C7B4_SACER</name>
<proteinExistence type="predicted"/>
<organism evidence="2 3">
    <name type="scientific">Saccharopolyspora erythraea</name>
    <name type="common">Streptomyces erythraeus</name>
    <dbReference type="NCBI Taxonomy" id="1836"/>
    <lineage>
        <taxon>Bacteria</taxon>
        <taxon>Bacillati</taxon>
        <taxon>Actinomycetota</taxon>
        <taxon>Actinomycetes</taxon>
        <taxon>Pseudonocardiales</taxon>
        <taxon>Pseudonocardiaceae</taxon>
        <taxon>Saccharopolyspora</taxon>
    </lineage>
</organism>
<gene>
    <name evidence="2" type="ORF">GCM10009533_10240</name>
</gene>